<evidence type="ECO:0000256" key="7">
    <source>
        <dbReference type="RuleBase" id="RU363032"/>
    </source>
</evidence>
<feature type="transmembrane region" description="Helical" evidence="7">
    <location>
        <begin position="120"/>
        <end position="146"/>
    </location>
</feature>
<evidence type="ECO:0000256" key="6">
    <source>
        <dbReference type="ARBA" id="ARBA00023136"/>
    </source>
</evidence>
<feature type="domain" description="ABC transmembrane type-1" evidence="8">
    <location>
        <begin position="118"/>
        <end position="307"/>
    </location>
</feature>
<dbReference type="InterPro" id="IPR025966">
    <property type="entry name" value="OppC_N"/>
</dbReference>
<keyword evidence="3" id="KW-1003">Cell membrane</keyword>
<reference evidence="9" key="1">
    <citation type="submission" date="2021-10" db="EMBL/GenBank/DDBJ databases">
        <title>Anaerobic single-cell dispensing facilitates the cultivation of human gut bacteria.</title>
        <authorList>
            <person name="Afrizal A."/>
        </authorList>
    </citation>
    <scope>NUCLEOTIDE SEQUENCE</scope>
    <source>
        <strain evidence="9">CLA-AA-H274</strain>
    </source>
</reference>
<feature type="transmembrane region" description="Helical" evidence="7">
    <location>
        <begin position="158"/>
        <end position="177"/>
    </location>
</feature>
<keyword evidence="6 7" id="KW-0472">Membrane</keyword>
<dbReference type="Proteomes" id="UP001198962">
    <property type="component" value="Unassembled WGS sequence"/>
</dbReference>
<dbReference type="InterPro" id="IPR000515">
    <property type="entry name" value="MetI-like"/>
</dbReference>
<keyword evidence="5 7" id="KW-1133">Transmembrane helix</keyword>
<evidence type="ECO:0000256" key="5">
    <source>
        <dbReference type="ARBA" id="ARBA00022989"/>
    </source>
</evidence>
<dbReference type="InterPro" id="IPR050366">
    <property type="entry name" value="BP-dependent_transpt_permease"/>
</dbReference>
<dbReference type="RefSeq" id="WP_177976973.1">
    <property type="nucleotide sequence ID" value="NZ_JAJEPU010000001.1"/>
</dbReference>
<dbReference type="SUPFAM" id="SSF161098">
    <property type="entry name" value="MetI-like"/>
    <property type="match status" value="1"/>
</dbReference>
<dbReference type="Gene3D" id="1.10.3720.10">
    <property type="entry name" value="MetI-like"/>
    <property type="match status" value="1"/>
</dbReference>
<sequence>MPTIEPNEPTHSLSMTDEIPEALLAPLSDSEREKETISRPSVSYWKMCWMRLKKDKLAMLGLTVLVIMTLLAILVPMFSPYTYDQTDFAHPLEWPSALHLFGTDKMGRDIFVRTMYGARISLTIGFTAAAINMVIGVLYGGIAGYLGGMVDLVMMRIVDILTGIPSLIYMILLMMFLGNNIQSILIAMCLTYWITTARMVRAQILTLREQDFALAAKVCGLSKWQILIHHLIPNSMGSIIVTVTFLIPSAIFQEAFLSFLGIGIQVPMASWGTLANDAIEYLFSYPYMMLFPASAISITIFSLNFIGDGLRDALDPRLKK</sequence>
<dbReference type="Pfam" id="PF00528">
    <property type="entry name" value="BPD_transp_1"/>
    <property type="match status" value="1"/>
</dbReference>
<dbReference type="GO" id="GO:0055085">
    <property type="term" value="P:transmembrane transport"/>
    <property type="evidence" value="ECO:0007669"/>
    <property type="project" value="InterPro"/>
</dbReference>
<dbReference type="GO" id="GO:0005886">
    <property type="term" value="C:plasma membrane"/>
    <property type="evidence" value="ECO:0007669"/>
    <property type="project" value="UniProtKB-SubCell"/>
</dbReference>
<evidence type="ECO:0000256" key="3">
    <source>
        <dbReference type="ARBA" id="ARBA00022475"/>
    </source>
</evidence>
<dbReference type="EMBL" id="JAJEPU010000001">
    <property type="protein sequence ID" value="MCC2163299.1"/>
    <property type="molecule type" value="Genomic_DNA"/>
</dbReference>
<evidence type="ECO:0000259" key="8">
    <source>
        <dbReference type="PROSITE" id="PS50928"/>
    </source>
</evidence>
<dbReference type="CDD" id="cd06261">
    <property type="entry name" value="TM_PBP2"/>
    <property type="match status" value="1"/>
</dbReference>
<evidence type="ECO:0000256" key="4">
    <source>
        <dbReference type="ARBA" id="ARBA00022692"/>
    </source>
</evidence>
<evidence type="ECO:0000256" key="2">
    <source>
        <dbReference type="ARBA" id="ARBA00022448"/>
    </source>
</evidence>
<dbReference type="PROSITE" id="PS50928">
    <property type="entry name" value="ABC_TM1"/>
    <property type="match status" value="1"/>
</dbReference>
<dbReference type="Pfam" id="PF12911">
    <property type="entry name" value="OppC_N"/>
    <property type="match status" value="1"/>
</dbReference>
<keyword evidence="4 7" id="KW-0812">Transmembrane</keyword>
<comment type="similarity">
    <text evidence="7">Belongs to the binding-protein-dependent transport system permease family.</text>
</comment>
<keyword evidence="2 7" id="KW-0813">Transport</keyword>
<comment type="caution">
    <text evidence="9">The sequence shown here is derived from an EMBL/GenBank/DDBJ whole genome shotgun (WGS) entry which is preliminary data.</text>
</comment>
<dbReference type="PANTHER" id="PTHR43386:SF22">
    <property type="entry name" value="OLIGOPEPTIDE TRANSPORT SYSTEM PERMEASE PROTEIN OPPC"/>
    <property type="match status" value="1"/>
</dbReference>
<evidence type="ECO:0000313" key="9">
    <source>
        <dbReference type="EMBL" id="MCC2163299.1"/>
    </source>
</evidence>
<gene>
    <name evidence="9" type="ORF">LKD32_00090</name>
</gene>
<evidence type="ECO:0000256" key="1">
    <source>
        <dbReference type="ARBA" id="ARBA00004651"/>
    </source>
</evidence>
<dbReference type="InterPro" id="IPR035906">
    <property type="entry name" value="MetI-like_sf"/>
</dbReference>
<accession>A0AAE3ANM9</accession>
<protein>
    <submittedName>
        <fullName evidence="9">ABC transporter permease</fullName>
    </submittedName>
</protein>
<name>A0AAE3ANM9_9FIRM</name>
<keyword evidence="10" id="KW-1185">Reference proteome</keyword>
<proteinExistence type="inferred from homology"/>
<organism evidence="9 10">
    <name type="scientific">Brotaphodocola catenula</name>
    <dbReference type="NCBI Taxonomy" id="2885361"/>
    <lineage>
        <taxon>Bacteria</taxon>
        <taxon>Bacillati</taxon>
        <taxon>Bacillota</taxon>
        <taxon>Clostridia</taxon>
        <taxon>Lachnospirales</taxon>
        <taxon>Lachnospiraceae</taxon>
        <taxon>Brotaphodocola</taxon>
    </lineage>
</organism>
<evidence type="ECO:0000313" key="10">
    <source>
        <dbReference type="Proteomes" id="UP001198962"/>
    </source>
</evidence>
<feature type="transmembrane region" description="Helical" evidence="7">
    <location>
        <begin position="284"/>
        <end position="307"/>
    </location>
</feature>
<feature type="transmembrane region" description="Helical" evidence="7">
    <location>
        <begin position="57"/>
        <end position="78"/>
    </location>
</feature>
<comment type="subcellular location">
    <subcellularLocation>
        <location evidence="1 7">Cell membrane</location>
        <topology evidence="1 7">Multi-pass membrane protein</topology>
    </subcellularLocation>
</comment>
<dbReference type="AlphaFoldDB" id="A0AAE3ANM9"/>
<dbReference type="PANTHER" id="PTHR43386">
    <property type="entry name" value="OLIGOPEPTIDE TRANSPORT SYSTEM PERMEASE PROTEIN APPC"/>
    <property type="match status" value="1"/>
</dbReference>
<feature type="transmembrane region" description="Helical" evidence="7">
    <location>
        <begin position="183"/>
        <end position="200"/>
    </location>
</feature>